<dbReference type="PaxDb" id="4081-Solyc12g036850.1.1"/>
<accession>A0A3Q7J8W5</accession>
<dbReference type="Gramene" id="Solyc12g036850.2.1">
    <property type="protein sequence ID" value="Solyc12g036850.2.1.1"/>
    <property type="gene ID" value="Solyc12g036850.2"/>
</dbReference>
<sequence length="69" mass="7898">MTETHELGTMKQPAPTMAEINQISQPVAPKSEQTRIPIQTSNLKFKIPGNFNVFIQYMVEISNNFITFR</sequence>
<dbReference type="EnsemblPlants" id="Solyc12g036850.2.1">
    <property type="protein sequence ID" value="Solyc12g036850.2.1.1"/>
    <property type="gene ID" value="Solyc12g036850.2"/>
</dbReference>
<reference evidence="1" key="1">
    <citation type="journal article" date="2012" name="Nature">
        <title>The tomato genome sequence provides insights into fleshy fruit evolution.</title>
        <authorList>
            <consortium name="Tomato Genome Consortium"/>
        </authorList>
    </citation>
    <scope>NUCLEOTIDE SEQUENCE [LARGE SCALE GENOMIC DNA]</scope>
    <source>
        <strain evidence="1">cv. Heinz 1706</strain>
    </source>
</reference>
<reference evidence="1" key="2">
    <citation type="submission" date="2019-01" db="UniProtKB">
        <authorList>
            <consortium name="EnsemblPlants"/>
        </authorList>
    </citation>
    <scope>IDENTIFICATION</scope>
    <source>
        <strain evidence="1">cv. Heinz 1706</strain>
    </source>
</reference>
<dbReference type="Proteomes" id="UP000004994">
    <property type="component" value="Chromosome 12"/>
</dbReference>
<organism evidence="1">
    <name type="scientific">Solanum lycopersicum</name>
    <name type="common">Tomato</name>
    <name type="synonym">Lycopersicon esculentum</name>
    <dbReference type="NCBI Taxonomy" id="4081"/>
    <lineage>
        <taxon>Eukaryota</taxon>
        <taxon>Viridiplantae</taxon>
        <taxon>Streptophyta</taxon>
        <taxon>Embryophyta</taxon>
        <taxon>Tracheophyta</taxon>
        <taxon>Spermatophyta</taxon>
        <taxon>Magnoliopsida</taxon>
        <taxon>eudicotyledons</taxon>
        <taxon>Gunneridae</taxon>
        <taxon>Pentapetalae</taxon>
        <taxon>asterids</taxon>
        <taxon>lamiids</taxon>
        <taxon>Solanales</taxon>
        <taxon>Solanaceae</taxon>
        <taxon>Solanoideae</taxon>
        <taxon>Solaneae</taxon>
        <taxon>Solanum</taxon>
        <taxon>Solanum subgen. Lycopersicon</taxon>
    </lineage>
</organism>
<protein>
    <submittedName>
        <fullName evidence="1">Uncharacterized protein</fullName>
    </submittedName>
</protein>
<evidence type="ECO:0000313" key="1">
    <source>
        <dbReference type="EnsemblPlants" id="Solyc12g036850.2.1.1"/>
    </source>
</evidence>
<keyword evidence="2" id="KW-1185">Reference proteome</keyword>
<name>A0A3Q7J8W5_SOLLC</name>
<dbReference type="AlphaFoldDB" id="A0A3Q7J8W5"/>
<evidence type="ECO:0000313" key="2">
    <source>
        <dbReference type="Proteomes" id="UP000004994"/>
    </source>
</evidence>
<proteinExistence type="predicted"/>
<dbReference type="InParanoid" id="A0A3Q7J8W5"/>